<organism evidence="2 3">
    <name type="scientific">Edaphochlamys debaryana</name>
    <dbReference type="NCBI Taxonomy" id="47281"/>
    <lineage>
        <taxon>Eukaryota</taxon>
        <taxon>Viridiplantae</taxon>
        <taxon>Chlorophyta</taxon>
        <taxon>core chlorophytes</taxon>
        <taxon>Chlorophyceae</taxon>
        <taxon>CS clade</taxon>
        <taxon>Chlamydomonadales</taxon>
        <taxon>Chlamydomonadales incertae sedis</taxon>
        <taxon>Edaphochlamys</taxon>
    </lineage>
</organism>
<comment type="caution">
    <text evidence="2">The sequence shown here is derived from an EMBL/GenBank/DDBJ whole genome shotgun (WGS) entry which is preliminary data.</text>
</comment>
<dbReference type="Proteomes" id="UP000612055">
    <property type="component" value="Unassembled WGS sequence"/>
</dbReference>
<feature type="region of interest" description="Disordered" evidence="1">
    <location>
        <begin position="1"/>
        <end position="25"/>
    </location>
</feature>
<protein>
    <submittedName>
        <fullName evidence="2">Uncharacterized protein</fullName>
    </submittedName>
</protein>
<accession>A0A836BP34</accession>
<dbReference type="EMBL" id="JAEHOE010000242">
    <property type="protein sequence ID" value="KAG2482218.1"/>
    <property type="molecule type" value="Genomic_DNA"/>
</dbReference>
<evidence type="ECO:0000313" key="2">
    <source>
        <dbReference type="EMBL" id="KAG2482218.1"/>
    </source>
</evidence>
<reference evidence="2" key="1">
    <citation type="journal article" date="2020" name="bioRxiv">
        <title>Comparative genomics of Chlamydomonas.</title>
        <authorList>
            <person name="Craig R.J."/>
            <person name="Hasan A.R."/>
            <person name="Ness R.W."/>
            <person name="Keightley P.D."/>
        </authorList>
    </citation>
    <scope>NUCLEOTIDE SEQUENCE</scope>
    <source>
        <strain evidence="2">CCAP 11/70</strain>
    </source>
</reference>
<sequence length="134" mass="12784">MDRTARLWELGAAESPGTPMGAGEGGGGLWLGLSMGGGLPPRPPASLAHAMSLASRASIVGAPLAAAAAAAAVAAASAAAGEGGRRPVLAHAVAATAAATQASVASAGIGEPHAQQTNHKPPAPYLNSKPATIL</sequence>
<dbReference type="AlphaFoldDB" id="A0A836BP34"/>
<gene>
    <name evidence="2" type="ORF">HYH03_018832</name>
</gene>
<proteinExistence type="predicted"/>
<keyword evidence="3" id="KW-1185">Reference proteome</keyword>
<evidence type="ECO:0000256" key="1">
    <source>
        <dbReference type="SAM" id="MobiDB-lite"/>
    </source>
</evidence>
<name>A0A836BP34_9CHLO</name>
<feature type="region of interest" description="Disordered" evidence="1">
    <location>
        <begin position="105"/>
        <end position="134"/>
    </location>
</feature>
<evidence type="ECO:0000313" key="3">
    <source>
        <dbReference type="Proteomes" id="UP000612055"/>
    </source>
</evidence>